<evidence type="ECO:0000313" key="1">
    <source>
        <dbReference type="EMBL" id="KAJ8303869.1"/>
    </source>
</evidence>
<evidence type="ECO:0000313" key="2">
    <source>
        <dbReference type="Proteomes" id="UP001217089"/>
    </source>
</evidence>
<sequence length="86" mass="10205">MTNCNVINNNSLPQHYLFVLINIKINKMGYLLCYLSFISPMYYNYHYHLLIQKKNHISVKYCNNGCIISHHLISNSSINLFCKQYK</sequence>
<keyword evidence="2" id="KW-1185">Reference proteome</keyword>
<proteinExistence type="predicted"/>
<dbReference type="Proteomes" id="UP001217089">
    <property type="component" value="Unassembled WGS sequence"/>
</dbReference>
<organism evidence="1 2">
    <name type="scientific">Tegillarca granosa</name>
    <name type="common">Malaysian cockle</name>
    <name type="synonym">Anadara granosa</name>
    <dbReference type="NCBI Taxonomy" id="220873"/>
    <lineage>
        <taxon>Eukaryota</taxon>
        <taxon>Metazoa</taxon>
        <taxon>Spiralia</taxon>
        <taxon>Lophotrochozoa</taxon>
        <taxon>Mollusca</taxon>
        <taxon>Bivalvia</taxon>
        <taxon>Autobranchia</taxon>
        <taxon>Pteriomorphia</taxon>
        <taxon>Arcoida</taxon>
        <taxon>Arcoidea</taxon>
        <taxon>Arcidae</taxon>
        <taxon>Tegillarca</taxon>
    </lineage>
</organism>
<reference evidence="1 2" key="1">
    <citation type="submission" date="2022-12" db="EMBL/GenBank/DDBJ databases">
        <title>Chromosome-level genome of Tegillarca granosa.</title>
        <authorList>
            <person name="Kim J."/>
        </authorList>
    </citation>
    <scope>NUCLEOTIDE SEQUENCE [LARGE SCALE GENOMIC DNA]</scope>
    <source>
        <strain evidence="1">Teg-2019</strain>
        <tissue evidence="1">Adductor muscle</tissue>
    </source>
</reference>
<gene>
    <name evidence="1" type="ORF">KUTeg_017452</name>
</gene>
<dbReference type="EMBL" id="JARBDR010000903">
    <property type="protein sequence ID" value="KAJ8303869.1"/>
    <property type="molecule type" value="Genomic_DNA"/>
</dbReference>
<comment type="caution">
    <text evidence="1">The sequence shown here is derived from an EMBL/GenBank/DDBJ whole genome shotgun (WGS) entry which is preliminary data.</text>
</comment>
<protein>
    <submittedName>
        <fullName evidence="1">Uncharacterized protein</fullName>
    </submittedName>
</protein>
<name>A0ABQ9EGQ8_TEGGR</name>
<accession>A0ABQ9EGQ8</accession>